<feature type="domain" description="HTH lysR-type" evidence="5">
    <location>
        <begin position="1"/>
        <end position="46"/>
    </location>
</feature>
<dbReference type="Gene3D" id="1.10.10.10">
    <property type="entry name" value="Winged helix-like DNA-binding domain superfamily/Winged helix DNA-binding domain"/>
    <property type="match status" value="1"/>
</dbReference>
<keyword evidence="2" id="KW-0805">Transcription regulation</keyword>
<accession>A0A1C7Z015</accession>
<evidence type="ECO:0000313" key="7">
    <source>
        <dbReference type="Proteomes" id="UP000093104"/>
    </source>
</evidence>
<keyword evidence="4" id="KW-0804">Transcription</keyword>
<dbReference type="InterPro" id="IPR005119">
    <property type="entry name" value="LysR_subst-bd"/>
</dbReference>
<dbReference type="SUPFAM" id="SSF46785">
    <property type="entry name" value="Winged helix' DNA-binding domain"/>
    <property type="match status" value="1"/>
</dbReference>
<keyword evidence="3" id="KW-0238">DNA-binding</keyword>
<dbReference type="Proteomes" id="UP000093104">
    <property type="component" value="Unassembled WGS sequence"/>
</dbReference>
<gene>
    <name evidence="6" type="ORF">AFK24_24910</name>
</gene>
<dbReference type="SUPFAM" id="SSF53850">
    <property type="entry name" value="Periplasmic binding protein-like II"/>
    <property type="match status" value="1"/>
</dbReference>
<reference evidence="6 7" key="1">
    <citation type="submission" date="2015-07" db="EMBL/GenBank/DDBJ databases">
        <title>Draft genome sequence of a diazotrophic, plant growth-promoting rhizobacterium of the Pseudomonas syringae complex.</title>
        <authorList>
            <person name="Patten C.L."/>
            <person name="Jeong H."/>
        </authorList>
    </citation>
    <scope>NUCLEOTIDE SEQUENCE [LARGE SCALE GENOMIC DNA]</scope>
    <source>
        <strain evidence="6 7">GR12-2</strain>
    </source>
</reference>
<evidence type="ECO:0000256" key="1">
    <source>
        <dbReference type="ARBA" id="ARBA00009437"/>
    </source>
</evidence>
<dbReference type="PANTHER" id="PTHR30427">
    <property type="entry name" value="TRANSCRIPTIONAL ACTIVATOR PROTEIN LYSR"/>
    <property type="match status" value="1"/>
</dbReference>
<dbReference type="Pfam" id="PF03466">
    <property type="entry name" value="LysR_substrate"/>
    <property type="match status" value="1"/>
</dbReference>
<dbReference type="InterPro" id="IPR036388">
    <property type="entry name" value="WH-like_DNA-bd_sf"/>
</dbReference>
<evidence type="ECO:0000313" key="6">
    <source>
        <dbReference type="EMBL" id="OCR22347.1"/>
    </source>
</evidence>
<dbReference type="PRINTS" id="PR00039">
    <property type="entry name" value="HTHLYSR"/>
</dbReference>
<dbReference type="AlphaFoldDB" id="A0A1C7Z015"/>
<evidence type="ECO:0000259" key="5">
    <source>
        <dbReference type="PROSITE" id="PS50931"/>
    </source>
</evidence>
<sequence>MITGSTVKAAELIHTSQPVVSRLIGQLEVNLRLKLFERESSRLRPTPEAKALFIDVEKFYSGLEQLAEKAQSLREGRSGLLSIACLPALAYGPMPKFLAELQRQLPNLSVRLEINSSNEVRELIASGRCDIGFAAQEIDTHGIVARSIARRRALLAVPNGHPLATLSTVSVLQLADYPYLSLSSTDSTQRFLNGVMAEAGKTLKIAIETPYTLTIASLVMSGAGVGLIDPVALEGFDWPGLTLIPLKEDVDFNTLVIHSATAPLSGPGNLLIDIAQGHLSGSNPL</sequence>
<dbReference type="GO" id="GO:0010628">
    <property type="term" value="P:positive regulation of gene expression"/>
    <property type="evidence" value="ECO:0007669"/>
    <property type="project" value="TreeGrafter"/>
</dbReference>
<dbReference type="InterPro" id="IPR036390">
    <property type="entry name" value="WH_DNA-bd_sf"/>
</dbReference>
<evidence type="ECO:0000256" key="4">
    <source>
        <dbReference type="ARBA" id="ARBA00023163"/>
    </source>
</evidence>
<comment type="caution">
    <text evidence="6">The sequence shown here is derived from an EMBL/GenBank/DDBJ whole genome shotgun (WGS) entry which is preliminary data.</text>
</comment>
<dbReference type="InterPro" id="IPR000847">
    <property type="entry name" value="LysR_HTH_N"/>
</dbReference>
<protein>
    <submittedName>
        <fullName evidence="6">LysR family transcriptional regulator</fullName>
    </submittedName>
</protein>
<dbReference type="GO" id="GO:0043565">
    <property type="term" value="F:sequence-specific DNA binding"/>
    <property type="evidence" value="ECO:0007669"/>
    <property type="project" value="TreeGrafter"/>
</dbReference>
<dbReference type="GO" id="GO:0003700">
    <property type="term" value="F:DNA-binding transcription factor activity"/>
    <property type="evidence" value="ECO:0007669"/>
    <property type="project" value="InterPro"/>
</dbReference>
<comment type="similarity">
    <text evidence="1">Belongs to the LysR transcriptional regulatory family.</text>
</comment>
<dbReference type="PROSITE" id="PS50931">
    <property type="entry name" value="HTH_LYSR"/>
    <property type="match status" value="1"/>
</dbReference>
<dbReference type="Pfam" id="PF00126">
    <property type="entry name" value="HTH_1"/>
    <property type="match status" value="1"/>
</dbReference>
<dbReference type="Gene3D" id="3.40.190.290">
    <property type="match status" value="1"/>
</dbReference>
<evidence type="ECO:0000256" key="2">
    <source>
        <dbReference type="ARBA" id="ARBA00023015"/>
    </source>
</evidence>
<proteinExistence type="inferred from homology"/>
<dbReference type="EMBL" id="LGSI01000068">
    <property type="protein sequence ID" value="OCR22347.1"/>
    <property type="molecule type" value="Genomic_DNA"/>
</dbReference>
<organism evidence="6 7">
    <name type="scientific">Pseudomonas syringae</name>
    <dbReference type="NCBI Taxonomy" id="317"/>
    <lineage>
        <taxon>Bacteria</taxon>
        <taxon>Pseudomonadati</taxon>
        <taxon>Pseudomonadota</taxon>
        <taxon>Gammaproteobacteria</taxon>
        <taxon>Pseudomonadales</taxon>
        <taxon>Pseudomonadaceae</taxon>
        <taxon>Pseudomonas</taxon>
    </lineage>
</organism>
<dbReference type="PANTHER" id="PTHR30427:SF1">
    <property type="entry name" value="TRANSCRIPTIONAL ACTIVATOR PROTEIN LYSR"/>
    <property type="match status" value="1"/>
</dbReference>
<name>A0A1C7Z015_PSESX</name>
<evidence type="ECO:0000256" key="3">
    <source>
        <dbReference type="ARBA" id="ARBA00023125"/>
    </source>
</evidence>